<evidence type="ECO:0000256" key="3">
    <source>
        <dbReference type="ARBA" id="ARBA00022723"/>
    </source>
</evidence>
<dbReference type="PANTHER" id="PTHR36438">
    <property type="entry name" value="IRON-SULFUR CLUSTER REPAIR PROTEIN YTFE"/>
    <property type="match status" value="1"/>
</dbReference>
<dbReference type="CDD" id="cd12108">
    <property type="entry name" value="Hr-like"/>
    <property type="match status" value="1"/>
</dbReference>
<keyword evidence="3" id="KW-0479">Metal-binding</keyword>
<evidence type="ECO:0000256" key="2">
    <source>
        <dbReference type="ARBA" id="ARBA00022490"/>
    </source>
</evidence>
<organism evidence="6 7">
    <name type="scientific">Pseudomonas peli</name>
    <dbReference type="NCBI Taxonomy" id="592361"/>
    <lineage>
        <taxon>Bacteria</taxon>
        <taxon>Pseudomonadati</taxon>
        <taxon>Pseudomonadota</taxon>
        <taxon>Gammaproteobacteria</taxon>
        <taxon>Pseudomonadales</taxon>
        <taxon>Pseudomonadaceae</taxon>
        <taxon>Pseudomonas</taxon>
    </lineage>
</organism>
<dbReference type="Proteomes" id="UP000242418">
    <property type="component" value="Unassembled WGS sequence"/>
</dbReference>
<evidence type="ECO:0000313" key="7">
    <source>
        <dbReference type="Proteomes" id="UP000242418"/>
    </source>
</evidence>
<evidence type="ECO:0000256" key="4">
    <source>
        <dbReference type="ARBA" id="ARBA00023004"/>
    </source>
</evidence>
<keyword evidence="2" id="KW-0963">Cytoplasm</keyword>
<dbReference type="Gene3D" id="1.20.120.520">
    <property type="entry name" value="nmb1532 protein domain like"/>
    <property type="match status" value="1"/>
</dbReference>
<comment type="subcellular location">
    <subcellularLocation>
        <location evidence="1">Cytoplasm</location>
    </subcellularLocation>
</comment>
<dbReference type="GO" id="GO:0046872">
    <property type="term" value="F:metal ion binding"/>
    <property type="evidence" value="ECO:0007669"/>
    <property type="project" value="UniProtKB-KW"/>
</dbReference>
<evidence type="ECO:0000313" key="6">
    <source>
        <dbReference type="EMBL" id="SCW71896.1"/>
    </source>
</evidence>
<sequence>MNHTLLQQSLGNIAGEIPGATRIFHVHKLDFCCAGHLSLSEAVAQRGIDVDAILAELQALESLNSDEVDWRVAPEAELIGHILTRYHARHREQLPELIRLAQRVEQVHGDRNDCPAGLTDLLRYLLQELESHMLKEEQILFPALLDGLGPKTAAPISVMRMEHEHHSEALQRLLELTRQITPPEDACNTWRALYRGLDEFVRDLMQHIHLENNVLFINALNPTPRPTV</sequence>
<dbReference type="Pfam" id="PF04405">
    <property type="entry name" value="ScdA_N"/>
    <property type="match status" value="1"/>
</dbReference>
<dbReference type="NCBIfam" id="TIGR03652">
    <property type="entry name" value="FeS_repair_RIC"/>
    <property type="match status" value="1"/>
</dbReference>
<dbReference type="AlphaFoldDB" id="A0AB37ZCQ8"/>
<accession>A0AB37ZCQ8</accession>
<keyword evidence="4" id="KW-0408">Iron</keyword>
<reference evidence="6 7" key="1">
    <citation type="submission" date="2016-10" db="EMBL/GenBank/DDBJ databases">
        <authorList>
            <person name="Varghese N."/>
            <person name="Submissions S."/>
        </authorList>
    </citation>
    <scope>NUCLEOTIDE SEQUENCE [LARGE SCALE GENOMIC DNA]</scope>
    <source>
        <strain evidence="6 7">DSM 17833</strain>
    </source>
</reference>
<dbReference type="PANTHER" id="PTHR36438:SF1">
    <property type="entry name" value="IRON-SULFUR CLUSTER REPAIR PROTEIN YTFE"/>
    <property type="match status" value="1"/>
</dbReference>
<keyword evidence="7" id="KW-1185">Reference proteome</keyword>
<dbReference type="RefSeq" id="WP_090253999.1">
    <property type="nucleotide sequence ID" value="NZ_FMTL01000002.1"/>
</dbReference>
<name>A0AB37ZCQ8_9PSED</name>
<dbReference type="GO" id="GO:0005737">
    <property type="term" value="C:cytoplasm"/>
    <property type="evidence" value="ECO:0007669"/>
    <property type="project" value="UniProtKB-SubCell"/>
</dbReference>
<dbReference type="EMBL" id="FMTL01000002">
    <property type="protein sequence ID" value="SCW71896.1"/>
    <property type="molecule type" value="Genomic_DNA"/>
</dbReference>
<dbReference type="InterPro" id="IPR012312">
    <property type="entry name" value="Hemerythrin-like"/>
</dbReference>
<protein>
    <submittedName>
        <fullName evidence="6">Regulator of cell morphogenesis and NO signaling</fullName>
    </submittedName>
</protein>
<feature type="domain" description="Hemerythrin-like" evidence="5">
    <location>
        <begin position="81"/>
        <end position="216"/>
    </location>
</feature>
<dbReference type="InterPro" id="IPR019903">
    <property type="entry name" value="RIC_family"/>
</dbReference>
<dbReference type="NCBIfam" id="NF008221">
    <property type="entry name" value="PRK10992.1"/>
    <property type="match status" value="1"/>
</dbReference>
<evidence type="ECO:0000256" key="1">
    <source>
        <dbReference type="ARBA" id="ARBA00004496"/>
    </source>
</evidence>
<dbReference type="Pfam" id="PF01814">
    <property type="entry name" value="Hemerythrin"/>
    <property type="match status" value="1"/>
</dbReference>
<evidence type="ECO:0000259" key="5">
    <source>
        <dbReference type="Pfam" id="PF01814"/>
    </source>
</evidence>
<proteinExistence type="predicted"/>
<gene>
    <name evidence="6" type="ORF">SAMN05216370_3110</name>
</gene>
<comment type="caution">
    <text evidence="6">The sequence shown here is derived from an EMBL/GenBank/DDBJ whole genome shotgun (WGS) entry which is preliminary data.</text>
</comment>